<sequence>MVMWTARATASEKLVSGGGVRRNVFCCYSSRVCLLLQLVEDRRPLLFSATRFTSNFPASEKAPSARGSVTSSPTSGATKDTDDGMRNTNKESCGPTNRYAPCDWYYHIPLKRSEEQVSSEVAQQPMSEIPCLGDFGDPHNDITFGGRRKWIKDTDSEYVKLAKQGGQPDLLRHFTPTPRKVSLGPYGALEWYSHHSKQAATDDSKPHVPAMPDYMIHEEFKADQPASYEPKMGPFDFDMKSVWQRDAEDKENKEKREENGVQVEGSPSSVKEEIKLPAITPRYPHRTQQAVTSKEFHGGNRLYFPPMPAHKKNEPINFSKLISSGYGDEWLQQRDQWEKKNTEPNDSLLPPNSETSQPELTQTEIE</sequence>
<feature type="compositionally biased region" description="Polar residues" evidence="1">
    <location>
        <begin position="350"/>
        <end position="366"/>
    </location>
</feature>
<feature type="compositionally biased region" description="Polar residues" evidence="1">
    <location>
        <begin position="67"/>
        <end position="78"/>
    </location>
</feature>
<feature type="region of interest" description="Disordered" evidence="1">
    <location>
        <begin position="332"/>
        <end position="366"/>
    </location>
</feature>
<dbReference type="Proteomes" id="UP001474421">
    <property type="component" value="Unassembled WGS sequence"/>
</dbReference>
<evidence type="ECO:0000313" key="3">
    <source>
        <dbReference type="Proteomes" id="UP001474421"/>
    </source>
</evidence>
<dbReference type="PANTHER" id="PTHR31097:SF2">
    <property type="entry name" value="CHROMOSOME 7 OPEN READING FRAME 57"/>
    <property type="match status" value="1"/>
</dbReference>
<gene>
    <name evidence="2" type="ORF">NXF25_019991</name>
</gene>
<dbReference type="InterPro" id="IPR040247">
    <property type="entry name" value="DUF5524"/>
</dbReference>
<feature type="compositionally biased region" description="Basic and acidic residues" evidence="1">
    <location>
        <begin position="245"/>
        <end position="259"/>
    </location>
</feature>
<name>A0AAW1B3N6_CROAD</name>
<dbReference type="Pfam" id="PF17662">
    <property type="entry name" value="DUF5524"/>
    <property type="match status" value="1"/>
</dbReference>
<proteinExistence type="predicted"/>
<dbReference type="AlphaFoldDB" id="A0AAW1B3N6"/>
<evidence type="ECO:0000313" key="2">
    <source>
        <dbReference type="EMBL" id="KAK9396630.1"/>
    </source>
</evidence>
<keyword evidence="3" id="KW-1185">Reference proteome</keyword>
<protein>
    <submittedName>
        <fullName evidence="2">Uncharacterized protein</fullName>
    </submittedName>
</protein>
<feature type="region of interest" description="Disordered" evidence="1">
    <location>
        <begin position="57"/>
        <end position="92"/>
    </location>
</feature>
<feature type="compositionally biased region" description="Basic and acidic residues" evidence="1">
    <location>
        <begin position="79"/>
        <end position="89"/>
    </location>
</feature>
<dbReference type="EMBL" id="JAOTOJ010000008">
    <property type="protein sequence ID" value="KAK9396630.1"/>
    <property type="molecule type" value="Genomic_DNA"/>
</dbReference>
<dbReference type="PANTHER" id="PTHR31097">
    <property type="entry name" value="SI:DKEY-276J7.1"/>
    <property type="match status" value="1"/>
</dbReference>
<organism evidence="2 3">
    <name type="scientific">Crotalus adamanteus</name>
    <name type="common">Eastern diamondback rattlesnake</name>
    <dbReference type="NCBI Taxonomy" id="8729"/>
    <lineage>
        <taxon>Eukaryota</taxon>
        <taxon>Metazoa</taxon>
        <taxon>Chordata</taxon>
        <taxon>Craniata</taxon>
        <taxon>Vertebrata</taxon>
        <taxon>Euteleostomi</taxon>
        <taxon>Lepidosauria</taxon>
        <taxon>Squamata</taxon>
        <taxon>Bifurcata</taxon>
        <taxon>Unidentata</taxon>
        <taxon>Episquamata</taxon>
        <taxon>Toxicofera</taxon>
        <taxon>Serpentes</taxon>
        <taxon>Colubroidea</taxon>
        <taxon>Viperidae</taxon>
        <taxon>Crotalinae</taxon>
        <taxon>Crotalus</taxon>
    </lineage>
</organism>
<accession>A0AAW1B3N6</accession>
<evidence type="ECO:0000256" key="1">
    <source>
        <dbReference type="SAM" id="MobiDB-lite"/>
    </source>
</evidence>
<feature type="region of interest" description="Disordered" evidence="1">
    <location>
        <begin position="245"/>
        <end position="316"/>
    </location>
</feature>
<feature type="compositionally biased region" description="Basic and acidic residues" evidence="1">
    <location>
        <begin position="332"/>
        <end position="343"/>
    </location>
</feature>
<reference evidence="2 3" key="1">
    <citation type="journal article" date="2024" name="Proc. Natl. Acad. Sci. U.S.A.">
        <title>The genetic regulatory architecture and epigenomic basis for age-related changes in rattlesnake venom.</title>
        <authorList>
            <person name="Hogan M.P."/>
            <person name="Holding M.L."/>
            <person name="Nystrom G.S."/>
            <person name="Colston T.J."/>
            <person name="Bartlett D.A."/>
            <person name="Mason A.J."/>
            <person name="Ellsworth S.A."/>
            <person name="Rautsaw R.M."/>
            <person name="Lawrence K.C."/>
            <person name="Strickland J.L."/>
            <person name="He B."/>
            <person name="Fraser P."/>
            <person name="Margres M.J."/>
            <person name="Gilbert D.M."/>
            <person name="Gibbs H.L."/>
            <person name="Parkinson C.L."/>
            <person name="Rokyta D.R."/>
        </authorList>
    </citation>
    <scope>NUCLEOTIDE SEQUENCE [LARGE SCALE GENOMIC DNA]</scope>
    <source>
        <strain evidence="2">DRR0105</strain>
    </source>
</reference>
<comment type="caution">
    <text evidence="2">The sequence shown here is derived from an EMBL/GenBank/DDBJ whole genome shotgun (WGS) entry which is preliminary data.</text>
</comment>